<dbReference type="Proteomes" id="UP000236732">
    <property type="component" value="Unassembled WGS sequence"/>
</dbReference>
<evidence type="ECO:0000313" key="2">
    <source>
        <dbReference type="Proteomes" id="UP000236732"/>
    </source>
</evidence>
<reference evidence="1 2" key="1">
    <citation type="submission" date="2016-10" db="EMBL/GenBank/DDBJ databases">
        <authorList>
            <person name="de Groot N.N."/>
        </authorList>
    </citation>
    <scope>NUCLEOTIDE SEQUENCE [LARGE SCALE GENOMIC DNA]</scope>
    <source>
        <strain evidence="1 2">CGMCC 4.7037</strain>
    </source>
</reference>
<accession>A0A1H6ERJ2</accession>
<dbReference type="GO" id="GO:0005737">
    <property type="term" value="C:cytoplasm"/>
    <property type="evidence" value="ECO:0007669"/>
    <property type="project" value="InterPro"/>
</dbReference>
<dbReference type="GO" id="GO:0004427">
    <property type="term" value="F:inorganic diphosphate phosphatase activity"/>
    <property type="evidence" value="ECO:0007669"/>
    <property type="project" value="InterPro"/>
</dbReference>
<dbReference type="GO" id="GO:0006796">
    <property type="term" value="P:phosphate-containing compound metabolic process"/>
    <property type="evidence" value="ECO:0007669"/>
    <property type="project" value="InterPro"/>
</dbReference>
<evidence type="ECO:0000313" key="1">
    <source>
        <dbReference type="EMBL" id="SEH00480.1"/>
    </source>
</evidence>
<dbReference type="GO" id="GO:0000287">
    <property type="term" value="F:magnesium ion binding"/>
    <property type="evidence" value="ECO:0007669"/>
    <property type="project" value="InterPro"/>
</dbReference>
<proteinExistence type="predicted"/>
<name>A0A1H6ERJ2_9ACTN</name>
<protein>
    <submittedName>
        <fullName evidence="1">Inorganic pyrophosphatase</fullName>
    </submittedName>
</protein>
<keyword evidence="2" id="KW-1185">Reference proteome</keyword>
<organism evidence="1 2">
    <name type="scientific">Nonomuraea solani</name>
    <dbReference type="NCBI Taxonomy" id="1144553"/>
    <lineage>
        <taxon>Bacteria</taxon>
        <taxon>Bacillati</taxon>
        <taxon>Actinomycetota</taxon>
        <taxon>Actinomycetes</taxon>
        <taxon>Streptosporangiales</taxon>
        <taxon>Streptosporangiaceae</taxon>
        <taxon>Nonomuraea</taxon>
    </lineage>
</organism>
<dbReference type="AlphaFoldDB" id="A0A1H6ERJ2"/>
<sequence length="110" mass="11945">MWEQANSLVGDAEIVIDRPAGTPHPKVSSFIYRLDYGFLSGTQGGDGEGIDVWVGSSPARTVSAVACTVDLLKRNAEVKFLWRCSSDEIALVEGFYAPQPQAPVVIHRPK</sequence>
<dbReference type="EMBL" id="FNVT01000016">
    <property type="protein sequence ID" value="SEH00480.1"/>
    <property type="molecule type" value="Genomic_DNA"/>
</dbReference>
<dbReference type="SUPFAM" id="SSF50324">
    <property type="entry name" value="Inorganic pyrophosphatase"/>
    <property type="match status" value="1"/>
</dbReference>
<gene>
    <name evidence="1" type="ORF">SAMN05444920_116215</name>
</gene>
<dbReference type="InterPro" id="IPR036649">
    <property type="entry name" value="Pyrophosphatase_sf"/>
</dbReference>